<protein>
    <submittedName>
        <fullName evidence="3">GIY-YIG nuclease family protein</fullName>
    </submittedName>
</protein>
<dbReference type="Gene3D" id="3.40.1440.10">
    <property type="entry name" value="GIY-YIG endonuclease"/>
    <property type="match status" value="1"/>
</dbReference>
<accession>A0A7S9LSM4</accession>
<evidence type="ECO:0000313" key="4">
    <source>
        <dbReference type="Proteomes" id="UP000594800"/>
    </source>
</evidence>
<evidence type="ECO:0000259" key="2">
    <source>
        <dbReference type="PROSITE" id="PS50164"/>
    </source>
</evidence>
<dbReference type="RefSeq" id="WP_196103610.1">
    <property type="nucleotide sequence ID" value="NZ_CP064942.1"/>
</dbReference>
<comment type="similarity">
    <text evidence="1">Belongs to the UPF0213 family.</text>
</comment>
<name>A0A7S9LSM4_9RHOB</name>
<dbReference type="SUPFAM" id="SSF82771">
    <property type="entry name" value="GIY-YIG endonuclease"/>
    <property type="match status" value="1"/>
</dbReference>
<keyword evidence="4" id="KW-1185">Reference proteome</keyword>
<dbReference type="SMART" id="SM00465">
    <property type="entry name" value="GIYc"/>
    <property type="match status" value="1"/>
</dbReference>
<reference evidence="3 4" key="1">
    <citation type="submission" date="2020-11" db="EMBL/GenBank/DDBJ databases">
        <title>Description of Pontivivens ytuae sp. nov. isolated from deep sea sediment of Mariana Trench.</title>
        <authorList>
            <person name="Wang Z."/>
            <person name="Sun Q.-L."/>
            <person name="Xu X.-D."/>
            <person name="Tang Y.-Z."/>
            <person name="Zhang J."/>
        </authorList>
    </citation>
    <scope>NUCLEOTIDE SEQUENCE [LARGE SCALE GENOMIC DNA]</scope>
    <source>
        <strain evidence="3 4">MT2928</strain>
    </source>
</reference>
<dbReference type="KEGG" id="poz:I0K15_01055"/>
<dbReference type="InterPro" id="IPR000305">
    <property type="entry name" value="GIY-YIG_endonuc"/>
</dbReference>
<dbReference type="Proteomes" id="UP000594800">
    <property type="component" value="Chromosome"/>
</dbReference>
<dbReference type="EMBL" id="CP064942">
    <property type="protein sequence ID" value="QPH54401.1"/>
    <property type="molecule type" value="Genomic_DNA"/>
</dbReference>
<dbReference type="PROSITE" id="PS50164">
    <property type="entry name" value="GIY_YIG"/>
    <property type="match status" value="1"/>
</dbReference>
<dbReference type="PANTHER" id="PTHR34477">
    <property type="entry name" value="UPF0213 PROTEIN YHBQ"/>
    <property type="match status" value="1"/>
</dbReference>
<dbReference type="InterPro" id="IPR035901">
    <property type="entry name" value="GIY-YIG_endonuc_sf"/>
</dbReference>
<gene>
    <name evidence="3" type="ORF">I0K15_01055</name>
</gene>
<dbReference type="PANTHER" id="PTHR34477:SF5">
    <property type="entry name" value="BSL5627 PROTEIN"/>
    <property type="match status" value="1"/>
</dbReference>
<dbReference type="InterPro" id="IPR050190">
    <property type="entry name" value="UPF0213_domain"/>
</dbReference>
<dbReference type="Pfam" id="PF01541">
    <property type="entry name" value="GIY-YIG"/>
    <property type="match status" value="1"/>
</dbReference>
<dbReference type="AlphaFoldDB" id="A0A7S9LSM4"/>
<organism evidence="3 4">
    <name type="scientific">Pontivivens ytuae</name>
    <dbReference type="NCBI Taxonomy" id="2789856"/>
    <lineage>
        <taxon>Bacteria</taxon>
        <taxon>Pseudomonadati</taxon>
        <taxon>Pseudomonadota</taxon>
        <taxon>Alphaproteobacteria</taxon>
        <taxon>Rhodobacterales</taxon>
        <taxon>Paracoccaceae</taxon>
        <taxon>Pontivivens</taxon>
    </lineage>
</organism>
<proteinExistence type="inferred from homology"/>
<evidence type="ECO:0000313" key="3">
    <source>
        <dbReference type="EMBL" id="QPH54401.1"/>
    </source>
</evidence>
<dbReference type="CDD" id="cd10448">
    <property type="entry name" value="GIY-YIG_unchar_3"/>
    <property type="match status" value="1"/>
</dbReference>
<evidence type="ECO:0000256" key="1">
    <source>
        <dbReference type="ARBA" id="ARBA00007435"/>
    </source>
</evidence>
<feature type="domain" description="GIY-YIG" evidence="2">
    <location>
        <begin position="1"/>
        <end position="77"/>
    </location>
</feature>
<sequence length="96" mass="11524">MTRYVYILATRPRGPIYIGSAADLQRRMEQHRTSHAGAHTSRYNIRTLVWFEAHVDAVDALHREQRLKRWRRAWKDALIEETNPDWRDLSHDIPFE</sequence>